<keyword evidence="5" id="KW-1185">Reference proteome</keyword>
<sequence length="268" mass="29098">MHLPGKPPAAPQGTALPGLRSGFSLWRAMGQWTGLAQVRCPVCGRPTDSVSALGLCPDCNAALAPRSAGHCPQCGVFFSSEHDTPMLCGSCRADPPPWNRFLLHGRYQGPLRDLIVNFKFHGGIQTSNLLGRLAASAWQRAFAGFLPYAPELLLPELVVPVPLHPRRLRGRGFNQSRILARPIARICKVPLADSALQRIRNTPPQSTLKATERRTNLRHAFTASPLVQGRRILLVDDVCTTGATLRECARSLQDAGADRVDVLVVARA</sequence>
<dbReference type="Pfam" id="PF18912">
    <property type="entry name" value="DZR_2"/>
    <property type="match status" value="1"/>
</dbReference>
<evidence type="ECO:0000256" key="1">
    <source>
        <dbReference type="ARBA" id="ARBA00008007"/>
    </source>
</evidence>
<organism evidence="4 5">
    <name type="scientific">Paucidesulfovibrio gracilis DSM 16080</name>
    <dbReference type="NCBI Taxonomy" id="1121449"/>
    <lineage>
        <taxon>Bacteria</taxon>
        <taxon>Pseudomonadati</taxon>
        <taxon>Thermodesulfobacteriota</taxon>
        <taxon>Desulfovibrionia</taxon>
        <taxon>Desulfovibrionales</taxon>
        <taxon>Desulfovibrionaceae</taxon>
        <taxon>Paucidesulfovibrio</taxon>
    </lineage>
</organism>
<reference evidence="4 5" key="1">
    <citation type="submission" date="2017-02" db="EMBL/GenBank/DDBJ databases">
        <authorList>
            <person name="Peterson S.W."/>
        </authorList>
    </citation>
    <scope>NUCLEOTIDE SEQUENCE [LARGE SCALE GENOMIC DNA]</scope>
    <source>
        <strain evidence="4 5">DSM 16080</strain>
    </source>
</reference>
<dbReference type="PANTHER" id="PTHR47505">
    <property type="entry name" value="DNA UTILIZATION PROTEIN YHGH"/>
    <property type="match status" value="1"/>
</dbReference>
<evidence type="ECO:0000259" key="2">
    <source>
        <dbReference type="Pfam" id="PF00156"/>
    </source>
</evidence>
<dbReference type="InterPro" id="IPR029057">
    <property type="entry name" value="PRTase-like"/>
</dbReference>
<dbReference type="Proteomes" id="UP000190027">
    <property type="component" value="Unassembled WGS sequence"/>
</dbReference>
<dbReference type="PANTHER" id="PTHR47505:SF1">
    <property type="entry name" value="DNA UTILIZATION PROTEIN YHGH"/>
    <property type="match status" value="1"/>
</dbReference>
<dbReference type="InterPro" id="IPR044005">
    <property type="entry name" value="DZR_2"/>
</dbReference>
<dbReference type="InterPro" id="IPR000836">
    <property type="entry name" value="PRTase_dom"/>
</dbReference>
<name>A0A1T4W8Q4_9BACT</name>
<dbReference type="Pfam" id="PF00156">
    <property type="entry name" value="Pribosyltran"/>
    <property type="match status" value="1"/>
</dbReference>
<evidence type="ECO:0000313" key="4">
    <source>
        <dbReference type="EMBL" id="SKA73662.1"/>
    </source>
</evidence>
<dbReference type="RefSeq" id="WP_078716093.1">
    <property type="nucleotide sequence ID" value="NZ_FUYC01000002.1"/>
</dbReference>
<comment type="similarity">
    <text evidence="1">Belongs to the ComF/GntX family.</text>
</comment>
<dbReference type="EMBL" id="FUYC01000002">
    <property type="protein sequence ID" value="SKA73662.1"/>
    <property type="molecule type" value="Genomic_DNA"/>
</dbReference>
<dbReference type="SUPFAM" id="SSF53271">
    <property type="entry name" value="PRTase-like"/>
    <property type="match status" value="1"/>
</dbReference>
<accession>A0A1T4W8Q4</accession>
<evidence type="ECO:0000259" key="3">
    <source>
        <dbReference type="Pfam" id="PF18912"/>
    </source>
</evidence>
<dbReference type="InterPro" id="IPR051910">
    <property type="entry name" value="ComF/GntX_DNA_util-trans"/>
</dbReference>
<proteinExistence type="inferred from homology"/>
<protein>
    <submittedName>
        <fullName evidence="4">ComF family protein</fullName>
    </submittedName>
</protein>
<evidence type="ECO:0000313" key="5">
    <source>
        <dbReference type="Proteomes" id="UP000190027"/>
    </source>
</evidence>
<gene>
    <name evidence="4" type="ORF">SAMN02745704_00508</name>
</gene>
<dbReference type="Gene3D" id="3.40.50.2020">
    <property type="match status" value="1"/>
</dbReference>
<dbReference type="STRING" id="1121449.SAMN02745704_00508"/>
<feature type="domain" description="Phosphoribosyltransferase" evidence="2">
    <location>
        <begin position="176"/>
        <end position="266"/>
    </location>
</feature>
<feature type="domain" description="Double zinc ribbon" evidence="3">
    <location>
        <begin position="39"/>
        <end position="92"/>
    </location>
</feature>
<dbReference type="OrthoDB" id="9779910at2"/>
<dbReference type="CDD" id="cd06223">
    <property type="entry name" value="PRTases_typeI"/>
    <property type="match status" value="1"/>
</dbReference>
<dbReference type="AlphaFoldDB" id="A0A1T4W8Q4"/>